<evidence type="ECO:0000256" key="1">
    <source>
        <dbReference type="ARBA" id="ARBA00012513"/>
    </source>
</evidence>
<keyword evidence="11" id="KW-0812">Transmembrane</keyword>
<dbReference type="InterPro" id="IPR001245">
    <property type="entry name" value="Ser-Thr/Tyr_kinase_cat_dom"/>
</dbReference>
<dbReference type="PROSITE" id="PS50011">
    <property type="entry name" value="PROTEIN_KINASE_DOM"/>
    <property type="match status" value="1"/>
</dbReference>
<feature type="region of interest" description="Disordered" evidence="10">
    <location>
        <begin position="342"/>
        <end position="386"/>
    </location>
</feature>
<dbReference type="PROSITE" id="PS00108">
    <property type="entry name" value="PROTEIN_KINASE_ST"/>
    <property type="match status" value="1"/>
</dbReference>
<evidence type="ECO:0000256" key="8">
    <source>
        <dbReference type="ARBA" id="ARBA00048679"/>
    </source>
</evidence>
<dbReference type="Gene3D" id="3.30.200.20">
    <property type="entry name" value="Phosphorylase Kinase, domain 1"/>
    <property type="match status" value="1"/>
</dbReference>
<feature type="transmembrane region" description="Helical" evidence="11">
    <location>
        <begin position="26"/>
        <end position="49"/>
    </location>
</feature>
<sequence>MSARSLPQPPVAVAGGFHGVRHLDSLLLTVVISFPLAILLLILLIFLYFRFSHRRSPTLPLDSIVPHCLRCFAFRDLRAATGNFDPSRSLGRGASAAVFRGILPDGKSVAVKRLESRISGSASFPDREFQNELQVLADLPHSPFVVSLLGYCLEGKRLPRGLLVYEYMSNGSLQEALFGSSRPILDWDRRFRIILDIARGLAFLHLDCDPPVIHGDIKPSNVLLGPDFQAKIADFGISRRKTDVAVLISGDMFSQELSPNPQIDIPLSSPPPNTCSSTHEKKLNPKISCDDDELESAVKCSESVDGSKRIRGKDWWWKQDAESGELSSKDYVREWIGSQICPSNNNPDWEDDRKSSPEFKQSNQTEKSEKCSLADSQNQDNVEDGCVKKDNKRMREWWKEEYFSEINNRGGKNCSRFSTAADSRIFMKGWKKRKGKSSLGSDICNSDLYSKELTCTTSTRGTVFYVAPETAGAGHPPEKADVYSFGVLILVIVAGRRPIHMQGSAMKFDRANLVSWCRKLAQAGDNILDIVDEKLGDSYDRDEANLCIKLALLCLQRTPELRPDSGDIVKMLKGEMVIPVPPLETSTSPAAKVLTRSTGRNRQVAE</sequence>
<keyword evidence="11" id="KW-0472">Membrane</keyword>
<dbReference type="PANTHER" id="PTHR46821:SF4">
    <property type="entry name" value="OS08G0275200 PROTEIN"/>
    <property type="match status" value="1"/>
</dbReference>
<keyword evidence="2" id="KW-0723">Serine/threonine-protein kinase</keyword>
<dbReference type="GO" id="GO:0004674">
    <property type="term" value="F:protein serine/threonine kinase activity"/>
    <property type="evidence" value="ECO:0007669"/>
    <property type="project" value="UniProtKB-KW"/>
</dbReference>
<evidence type="ECO:0000256" key="11">
    <source>
        <dbReference type="SAM" id="Phobius"/>
    </source>
</evidence>
<evidence type="ECO:0000256" key="4">
    <source>
        <dbReference type="ARBA" id="ARBA00022741"/>
    </source>
</evidence>
<proteinExistence type="predicted"/>
<dbReference type="AlphaFoldDB" id="A0AAP0G4W4"/>
<comment type="catalytic activity">
    <reaction evidence="8">
        <text>L-seryl-[protein] + ATP = O-phospho-L-seryl-[protein] + ADP + H(+)</text>
        <dbReference type="Rhea" id="RHEA:17989"/>
        <dbReference type="Rhea" id="RHEA-COMP:9863"/>
        <dbReference type="Rhea" id="RHEA-COMP:11604"/>
        <dbReference type="ChEBI" id="CHEBI:15378"/>
        <dbReference type="ChEBI" id="CHEBI:29999"/>
        <dbReference type="ChEBI" id="CHEBI:30616"/>
        <dbReference type="ChEBI" id="CHEBI:83421"/>
        <dbReference type="ChEBI" id="CHEBI:456216"/>
        <dbReference type="EC" id="2.7.11.1"/>
    </reaction>
</comment>
<keyword evidence="14" id="KW-1185">Reference proteome</keyword>
<feature type="domain" description="Protein kinase" evidence="12">
    <location>
        <begin position="84"/>
        <end position="578"/>
    </location>
</feature>
<dbReference type="Pfam" id="PF07714">
    <property type="entry name" value="PK_Tyr_Ser-Thr"/>
    <property type="match status" value="1"/>
</dbReference>
<keyword evidence="11" id="KW-1133">Transmembrane helix</keyword>
<keyword evidence="5 13" id="KW-0418">Kinase</keyword>
<dbReference type="EMBL" id="JBBWWQ010000010">
    <property type="protein sequence ID" value="KAK8937109.1"/>
    <property type="molecule type" value="Genomic_DNA"/>
</dbReference>
<accession>A0AAP0G4W4</accession>
<evidence type="ECO:0000256" key="10">
    <source>
        <dbReference type="SAM" id="MobiDB-lite"/>
    </source>
</evidence>
<feature type="binding site" evidence="9">
    <location>
        <position position="112"/>
    </location>
    <ligand>
        <name>ATP</name>
        <dbReference type="ChEBI" id="CHEBI:30616"/>
    </ligand>
</feature>
<dbReference type="InterPro" id="IPR008271">
    <property type="entry name" value="Ser/Thr_kinase_AS"/>
</dbReference>
<dbReference type="InterPro" id="IPR017441">
    <property type="entry name" value="Protein_kinase_ATP_BS"/>
</dbReference>
<evidence type="ECO:0000256" key="3">
    <source>
        <dbReference type="ARBA" id="ARBA00022679"/>
    </source>
</evidence>
<gene>
    <name evidence="13" type="ORF">KSP39_PZI011886</name>
</gene>
<dbReference type="SMART" id="SM00220">
    <property type="entry name" value="S_TKc"/>
    <property type="match status" value="1"/>
</dbReference>
<dbReference type="PANTHER" id="PTHR46821">
    <property type="entry name" value="OS07G0586332 PROTEIN"/>
    <property type="match status" value="1"/>
</dbReference>
<evidence type="ECO:0000256" key="2">
    <source>
        <dbReference type="ARBA" id="ARBA00022527"/>
    </source>
</evidence>
<dbReference type="PROSITE" id="PS00107">
    <property type="entry name" value="PROTEIN_KINASE_ATP"/>
    <property type="match status" value="1"/>
</dbReference>
<dbReference type="InterPro" id="IPR044576">
    <property type="entry name" value="At4g25390-like"/>
</dbReference>
<organism evidence="13 14">
    <name type="scientific">Platanthera zijinensis</name>
    <dbReference type="NCBI Taxonomy" id="2320716"/>
    <lineage>
        <taxon>Eukaryota</taxon>
        <taxon>Viridiplantae</taxon>
        <taxon>Streptophyta</taxon>
        <taxon>Embryophyta</taxon>
        <taxon>Tracheophyta</taxon>
        <taxon>Spermatophyta</taxon>
        <taxon>Magnoliopsida</taxon>
        <taxon>Liliopsida</taxon>
        <taxon>Asparagales</taxon>
        <taxon>Orchidaceae</taxon>
        <taxon>Orchidoideae</taxon>
        <taxon>Orchideae</taxon>
        <taxon>Orchidinae</taxon>
        <taxon>Platanthera</taxon>
    </lineage>
</organism>
<dbReference type="SUPFAM" id="SSF56112">
    <property type="entry name" value="Protein kinase-like (PK-like)"/>
    <property type="match status" value="1"/>
</dbReference>
<dbReference type="Gene3D" id="1.10.510.10">
    <property type="entry name" value="Transferase(Phosphotransferase) domain 1"/>
    <property type="match status" value="2"/>
</dbReference>
<dbReference type="EC" id="2.7.11.1" evidence="1"/>
<keyword evidence="4 9" id="KW-0547">Nucleotide-binding</keyword>
<dbReference type="FunFam" id="1.10.510.10:FF:001023">
    <property type="entry name" value="Os07g0541700 protein"/>
    <property type="match status" value="1"/>
</dbReference>
<comment type="caution">
    <text evidence="13">The sequence shown here is derived from an EMBL/GenBank/DDBJ whole genome shotgun (WGS) entry which is preliminary data.</text>
</comment>
<keyword evidence="6 9" id="KW-0067">ATP-binding</keyword>
<keyword evidence="3" id="KW-0808">Transferase</keyword>
<protein>
    <recommendedName>
        <fullName evidence="1">non-specific serine/threonine protein kinase</fullName>
        <ecNumber evidence="1">2.7.11.1</ecNumber>
    </recommendedName>
</protein>
<dbReference type="GO" id="GO:0005524">
    <property type="term" value="F:ATP binding"/>
    <property type="evidence" value="ECO:0007669"/>
    <property type="project" value="UniProtKB-UniRule"/>
</dbReference>
<keyword evidence="13" id="KW-0675">Receptor</keyword>
<evidence type="ECO:0000313" key="14">
    <source>
        <dbReference type="Proteomes" id="UP001418222"/>
    </source>
</evidence>
<evidence type="ECO:0000256" key="9">
    <source>
        <dbReference type="PROSITE-ProRule" id="PRU10141"/>
    </source>
</evidence>
<dbReference type="InterPro" id="IPR000719">
    <property type="entry name" value="Prot_kinase_dom"/>
</dbReference>
<evidence type="ECO:0000313" key="13">
    <source>
        <dbReference type="EMBL" id="KAK8937109.1"/>
    </source>
</evidence>
<evidence type="ECO:0000256" key="5">
    <source>
        <dbReference type="ARBA" id="ARBA00022777"/>
    </source>
</evidence>
<name>A0AAP0G4W4_9ASPA</name>
<comment type="catalytic activity">
    <reaction evidence="7">
        <text>L-threonyl-[protein] + ATP = O-phospho-L-threonyl-[protein] + ADP + H(+)</text>
        <dbReference type="Rhea" id="RHEA:46608"/>
        <dbReference type="Rhea" id="RHEA-COMP:11060"/>
        <dbReference type="Rhea" id="RHEA-COMP:11605"/>
        <dbReference type="ChEBI" id="CHEBI:15378"/>
        <dbReference type="ChEBI" id="CHEBI:30013"/>
        <dbReference type="ChEBI" id="CHEBI:30616"/>
        <dbReference type="ChEBI" id="CHEBI:61977"/>
        <dbReference type="ChEBI" id="CHEBI:456216"/>
        <dbReference type="EC" id="2.7.11.1"/>
    </reaction>
</comment>
<evidence type="ECO:0000259" key="12">
    <source>
        <dbReference type="PROSITE" id="PS50011"/>
    </source>
</evidence>
<dbReference type="InterPro" id="IPR011009">
    <property type="entry name" value="Kinase-like_dom_sf"/>
</dbReference>
<evidence type="ECO:0000256" key="6">
    <source>
        <dbReference type="ARBA" id="ARBA00022840"/>
    </source>
</evidence>
<evidence type="ECO:0000256" key="7">
    <source>
        <dbReference type="ARBA" id="ARBA00047899"/>
    </source>
</evidence>
<dbReference type="Proteomes" id="UP001418222">
    <property type="component" value="Unassembled WGS sequence"/>
</dbReference>
<reference evidence="13 14" key="1">
    <citation type="journal article" date="2022" name="Nat. Plants">
        <title>Genomes of leafy and leafless Platanthera orchids illuminate the evolution of mycoheterotrophy.</title>
        <authorList>
            <person name="Li M.H."/>
            <person name="Liu K.W."/>
            <person name="Li Z."/>
            <person name="Lu H.C."/>
            <person name="Ye Q.L."/>
            <person name="Zhang D."/>
            <person name="Wang J.Y."/>
            <person name="Li Y.F."/>
            <person name="Zhong Z.M."/>
            <person name="Liu X."/>
            <person name="Yu X."/>
            <person name="Liu D.K."/>
            <person name="Tu X.D."/>
            <person name="Liu B."/>
            <person name="Hao Y."/>
            <person name="Liao X.Y."/>
            <person name="Jiang Y.T."/>
            <person name="Sun W.H."/>
            <person name="Chen J."/>
            <person name="Chen Y.Q."/>
            <person name="Ai Y."/>
            <person name="Zhai J.W."/>
            <person name="Wu S.S."/>
            <person name="Zhou Z."/>
            <person name="Hsiao Y.Y."/>
            <person name="Wu W.L."/>
            <person name="Chen Y.Y."/>
            <person name="Lin Y.F."/>
            <person name="Hsu J.L."/>
            <person name="Li C.Y."/>
            <person name="Wang Z.W."/>
            <person name="Zhao X."/>
            <person name="Zhong W.Y."/>
            <person name="Ma X.K."/>
            <person name="Ma L."/>
            <person name="Huang J."/>
            <person name="Chen G.Z."/>
            <person name="Huang M.Z."/>
            <person name="Huang L."/>
            <person name="Peng D.H."/>
            <person name="Luo Y.B."/>
            <person name="Zou S.Q."/>
            <person name="Chen S.P."/>
            <person name="Lan S."/>
            <person name="Tsai W.C."/>
            <person name="Van de Peer Y."/>
            <person name="Liu Z.J."/>
        </authorList>
    </citation>
    <scope>NUCLEOTIDE SEQUENCE [LARGE SCALE GENOMIC DNA]</scope>
    <source>
        <tissue evidence="13">Leaf</tissue>
    </source>
</reference>